<dbReference type="PANTHER" id="PTHR43652:SF2">
    <property type="entry name" value="BASIC AMINO ACID ANTIPORTER YFCC-RELATED"/>
    <property type="match status" value="1"/>
</dbReference>
<feature type="transmembrane region" description="Helical" evidence="7">
    <location>
        <begin position="515"/>
        <end position="533"/>
    </location>
</feature>
<comment type="subcellular location">
    <subcellularLocation>
        <location evidence="1">Membrane</location>
        <topology evidence="1">Multi-pass membrane protein</topology>
    </subcellularLocation>
</comment>
<dbReference type="Pfam" id="PF03600">
    <property type="entry name" value="CitMHS"/>
    <property type="match status" value="1"/>
</dbReference>
<keyword evidence="10" id="KW-1185">Reference proteome</keyword>
<feature type="transmembrane region" description="Helical" evidence="7">
    <location>
        <begin position="469"/>
        <end position="485"/>
    </location>
</feature>
<reference evidence="9" key="1">
    <citation type="submission" date="2021-11" db="EMBL/GenBank/DDBJ databases">
        <authorList>
            <person name="Rodrigo-Torres L."/>
            <person name="Arahal R. D."/>
            <person name="Lucena T."/>
        </authorList>
    </citation>
    <scope>NUCLEOTIDE SEQUENCE</scope>
    <source>
        <strain evidence="9">CECT 7929</strain>
    </source>
</reference>
<keyword evidence="3 7" id="KW-0812">Transmembrane</keyword>
<dbReference type="EMBL" id="CAKLDI010000001">
    <property type="protein sequence ID" value="CAH0532439.1"/>
    <property type="molecule type" value="Genomic_DNA"/>
</dbReference>
<keyword evidence="5 7" id="KW-1133">Transmembrane helix</keyword>
<gene>
    <name evidence="9" type="ORF">VST7929_00268</name>
</gene>
<dbReference type="InterPro" id="IPR004680">
    <property type="entry name" value="Cit_transptr-like_dom"/>
</dbReference>
<feature type="transmembrane region" description="Helical" evidence="7">
    <location>
        <begin position="384"/>
        <end position="414"/>
    </location>
</feature>
<name>A0ABN8DUG9_9VIBR</name>
<feature type="transmembrane region" description="Helical" evidence="7">
    <location>
        <begin position="131"/>
        <end position="155"/>
    </location>
</feature>
<keyword evidence="2" id="KW-0813">Transport</keyword>
<keyword evidence="4" id="KW-0677">Repeat</keyword>
<dbReference type="PANTHER" id="PTHR43652">
    <property type="entry name" value="BASIC AMINO ACID ANTIPORTER YFCC-RELATED"/>
    <property type="match status" value="1"/>
</dbReference>
<feature type="transmembrane region" description="Helical" evidence="7">
    <location>
        <begin position="100"/>
        <end position="119"/>
    </location>
</feature>
<dbReference type="InterPro" id="IPR051679">
    <property type="entry name" value="DASS-Related_Transporters"/>
</dbReference>
<evidence type="ECO:0000256" key="1">
    <source>
        <dbReference type="ARBA" id="ARBA00004141"/>
    </source>
</evidence>
<dbReference type="InterPro" id="IPR036721">
    <property type="entry name" value="RCK_C_sf"/>
</dbReference>
<feature type="transmembrane region" description="Helical" evidence="7">
    <location>
        <begin position="491"/>
        <end position="508"/>
    </location>
</feature>
<proteinExistence type="predicted"/>
<feature type="domain" description="RCK C-terminal" evidence="8">
    <location>
        <begin position="196"/>
        <end position="280"/>
    </location>
</feature>
<evidence type="ECO:0000256" key="5">
    <source>
        <dbReference type="ARBA" id="ARBA00022989"/>
    </source>
</evidence>
<evidence type="ECO:0000256" key="6">
    <source>
        <dbReference type="ARBA" id="ARBA00023136"/>
    </source>
</evidence>
<feature type="transmembrane region" description="Helical" evidence="7">
    <location>
        <begin position="553"/>
        <end position="573"/>
    </location>
</feature>
<dbReference type="SUPFAM" id="SSF116726">
    <property type="entry name" value="TrkA C-terminal domain-like"/>
    <property type="match status" value="2"/>
</dbReference>
<dbReference type="Proteomes" id="UP000838672">
    <property type="component" value="Unassembled WGS sequence"/>
</dbReference>
<dbReference type="InterPro" id="IPR006037">
    <property type="entry name" value="RCK_C"/>
</dbReference>
<accession>A0ABN8DUG9</accession>
<evidence type="ECO:0000313" key="9">
    <source>
        <dbReference type="EMBL" id="CAH0532439.1"/>
    </source>
</evidence>
<evidence type="ECO:0000256" key="4">
    <source>
        <dbReference type="ARBA" id="ARBA00022737"/>
    </source>
</evidence>
<dbReference type="RefSeq" id="WP_237464332.1">
    <property type="nucleotide sequence ID" value="NZ_CAKLDI010000001.1"/>
</dbReference>
<dbReference type="Pfam" id="PF02080">
    <property type="entry name" value="TrkA_C"/>
    <property type="match status" value="2"/>
</dbReference>
<evidence type="ECO:0000313" key="10">
    <source>
        <dbReference type="Proteomes" id="UP000838672"/>
    </source>
</evidence>
<sequence length="575" mass="61702">MSWEQGLVLAMLLTIISCLALTKLKPAWVFAASSFAAFQLGLVELPQLANNFTNDSLVTLVLLILSSVAVEKTRLIGWVGNQLSSGSLSTVLAKLGLSTAFLSSFTNNTAVVASLIGAIKRNQRHAPSKLLLPLSYAAILGGTLTLIGTSTNLIINSFVVDAGLPSLGFFAPTLVGLALLLCGLPVLVLFGRFSPEHDAEHDEGLPYFLEATVNADSPLVGRSVADNGLRALRKLFLAEVVREGKAIAPVRPSTLLQAGDKLLFCGDVESVATLQEIDGLSLFGQHHLNGQSLQELVVSHSASLRGQTLKSSRFRERYDAVVVAIRRGHERLAGGLGNVVLLPGDTLVVVPGRQFMQELRRHPRDFVLINDLDSSARLDRQKSAWVLAGFAAVMALGIGGLLPIINGLAAYLLLLLCFRVVTLNELRRRFPIDIVVIVGCALTLAQLMMSTGLSVALSQWVMAQFHGQGVFMGFVAVYLLTLLLTEVITNNAAAALAFPIGYSLALGYDANVMPFVMAVLFGASASFISPYGYQTNLLVYSVGNYRLKDYVKLGLPLSLVYSAVVILLVPKIFPF</sequence>
<evidence type="ECO:0000256" key="2">
    <source>
        <dbReference type="ARBA" id="ARBA00022448"/>
    </source>
</evidence>
<comment type="caution">
    <text evidence="9">The sequence shown here is derived from an EMBL/GenBank/DDBJ whole genome shotgun (WGS) entry which is preliminary data.</text>
</comment>
<organism evidence="9 10">
    <name type="scientific">Vibrio stylophorae</name>
    <dbReference type="NCBI Taxonomy" id="659351"/>
    <lineage>
        <taxon>Bacteria</taxon>
        <taxon>Pseudomonadati</taxon>
        <taxon>Pseudomonadota</taxon>
        <taxon>Gammaproteobacteria</taxon>
        <taxon>Vibrionales</taxon>
        <taxon>Vibrionaceae</taxon>
        <taxon>Vibrio</taxon>
    </lineage>
</organism>
<protein>
    <recommendedName>
        <fullName evidence="8">RCK C-terminal domain-containing protein</fullName>
    </recommendedName>
</protein>
<evidence type="ECO:0000256" key="7">
    <source>
        <dbReference type="SAM" id="Phobius"/>
    </source>
</evidence>
<evidence type="ECO:0000256" key="3">
    <source>
        <dbReference type="ARBA" id="ARBA00022692"/>
    </source>
</evidence>
<feature type="domain" description="RCK C-terminal" evidence="8">
    <location>
        <begin position="281"/>
        <end position="365"/>
    </location>
</feature>
<feature type="transmembrane region" description="Helical" evidence="7">
    <location>
        <begin position="434"/>
        <end position="457"/>
    </location>
</feature>
<dbReference type="PROSITE" id="PS51202">
    <property type="entry name" value="RCK_C"/>
    <property type="match status" value="2"/>
</dbReference>
<feature type="transmembrane region" description="Helical" evidence="7">
    <location>
        <begin position="167"/>
        <end position="190"/>
    </location>
</feature>
<dbReference type="Gene3D" id="3.30.70.1450">
    <property type="entry name" value="Regulator of K+ conductance, C-terminal domain"/>
    <property type="match status" value="2"/>
</dbReference>
<evidence type="ECO:0000259" key="8">
    <source>
        <dbReference type="PROSITE" id="PS51202"/>
    </source>
</evidence>
<keyword evidence="6 7" id="KW-0472">Membrane</keyword>